<feature type="compositionally biased region" description="Basic and acidic residues" evidence="1">
    <location>
        <begin position="169"/>
        <end position="182"/>
    </location>
</feature>
<evidence type="ECO:0000313" key="2">
    <source>
        <dbReference type="EMBL" id="MFI9122941.1"/>
    </source>
</evidence>
<feature type="region of interest" description="Disordered" evidence="1">
    <location>
        <begin position="162"/>
        <end position="182"/>
    </location>
</feature>
<gene>
    <name evidence="2" type="ORF">ACIGW0_26710</name>
</gene>
<evidence type="ECO:0008006" key="4">
    <source>
        <dbReference type="Google" id="ProtNLM"/>
    </source>
</evidence>
<dbReference type="Proteomes" id="UP001614391">
    <property type="component" value="Unassembled WGS sequence"/>
</dbReference>
<reference evidence="2 3" key="1">
    <citation type="submission" date="2024-10" db="EMBL/GenBank/DDBJ databases">
        <title>The Natural Products Discovery Center: Release of the First 8490 Sequenced Strains for Exploring Actinobacteria Biosynthetic Diversity.</title>
        <authorList>
            <person name="Kalkreuter E."/>
            <person name="Kautsar S.A."/>
            <person name="Yang D."/>
            <person name="Bader C.D."/>
            <person name="Teijaro C.N."/>
            <person name="Fluegel L."/>
            <person name="Davis C.M."/>
            <person name="Simpson J.R."/>
            <person name="Lauterbach L."/>
            <person name="Steele A.D."/>
            <person name="Gui C."/>
            <person name="Meng S."/>
            <person name="Li G."/>
            <person name="Viehrig K."/>
            <person name="Ye F."/>
            <person name="Su P."/>
            <person name="Kiefer A.F."/>
            <person name="Nichols A."/>
            <person name="Cepeda A.J."/>
            <person name="Yan W."/>
            <person name="Fan B."/>
            <person name="Jiang Y."/>
            <person name="Adhikari A."/>
            <person name="Zheng C.-J."/>
            <person name="Schuster L."/>
            <person name="Cowan T.M."/>
            <person name="Smanski M.J."/>
            <person name="Chevrette M.G."/>
            <person name="De Carvalho L.P.S."/>
            <person name="Shen B."/>
        </authorList>
    </citation>
    <scope>NUCLEOTIDE SEQUENCE [LARGE SCALE GENOMIC DNA]</scope>
    <source>
        <strain evidence="2 3">NPDC053346</strain>
    </source>
</reference>
<evidence type="ECO:0000313" key="3">
    <source>
        <dbReference type="Proteomes" id="UP001614391"/>
    </source>
</evidence>
<accession>A0ABW8D1R4</accession>
<dbReference type="RefSeq" id="WP_399619542.1">
    <property type="nucleotide sequence ID" value="NZ_JBITYT010000013.1"/>
</dbReference>
<keyword evidence="3" id="KW-1185">Reference proteome</keyword>
<dbReference type="EMBL" id="JBITYT010000013">
    <property type="protein sequence ID" value="MFI9122941.1"/>
    <property type="molecule type" value="Genomic_DNA"/>
</dbReference>
<organism evidence="2 3">
    <name type="scientific">Streptomyces bikiniensis</name>
    <dbReference type="NCBI Taxonomy" id="1896"/>
    <lineage>
        <taxon>Bacteria</taxon>
        <taxon>Bacillati</taxon>
        <taxon>Actinomycetota</taxon>
        <taxon>Actinomycetes</taxon>
        <taxon>Kitasatosporales</taxon>
        <taxon>Streptomycetaceae</taxon>
        <taxon>Streptomyces</taxon>
    </lineage>
</organism>
<proteinExistence type="predicted"/>
<name>A0ABW8D1R4_STRBI</name>
<evidence type="ECO:0000256" key="1">
    <source>
        <dbReference type="SAM" id="MobiDB-lite"/>
    </source>
</evidence>
<protein>
    <recommendedName>
        <fullName evidence="4">Mce-associated membrane protein</fullName>
    </recommendedName>
</protein>
<sequence length="182" mass="18893">MRRARVLGAGALVVALGFCGTGAWTYAQARSDEGLSFGRERDTALAEGRQHLTVLNTLDASTREHAEAGVRAWREASTGPLRTELGRTAPAVGASARAEVTEAALTALDVRAGTAKLIATVRVDVTPRGGAAATSDRKRLEAVLNRTGENTWKVAALSAVPVAGAEGSGKAEENEKKEGGDE</sequence>
<comment type="caution">
    <text evidence="2">The sequence shown here is derived from an EMBL/GenBank/DDBJ whole genome shotgun (WGS) entry which is preliminary data.</text>
</comment>